<dbReference type="EMBL" id="CADIKR010000008">
    <property type="protein sequence ID" value="CAB3914494.1"/>
    <property type="molecule type" value="Genomic_DNA"/>
</dbReference>
<dbReference type="Proteomes" id="UP000507140">
    <property type="component" value="Unassembled WGS sequence"/>
</dbReference>
<gene>
    <name evidence="1" type="ORF">LMG3415_05156</name>
</gene>
<organism evidence="1 2">
    <name type="scientific">Achromobacter mucicolens</name>
    <dbReference type="NCBI Taxonomy" id="1389922"/>
    <lineage>
        <taxon>Bacteria</taxon>
        <taxon>Pseudomonadati</taxon>
        <taxon>Pseudomonadota</taxon>
        <taxon>Betaproteobacteria</taxon>
        <taxon>Burkholderiales</taxon>
        <taxon>Alcaligenaceae</taxon>
        <taxon>Achromobacter</taxon>
    </lineage>
</organism>
<proteinExistence type="predicted"/>
<reference evidence="1 2" key="1">
    <citation type="submission" date="2020-04" db="EMBL/GenBank/DDBJ databases">
        <authorList>
            <person name="De Canck E."/>
        </authorList>
    </citation>
    <scope>NUCLEOTIDE SEQUENCE [LARGE SCALE GENOMIC DNA]</scope>
    <source>
        <strain evidence="1 2">LMG 3415</strain>
    </source>
</reference>
<evidence type="ECO:0000313" key="1">
    <source>
        <dbReference type="EMBL" id="CAB3914494.1"/>
    </source>
</evidence>
<name>A0ABM8LKH3_9BURK</name>
<accession>A0ABM8LKH3</accession>
<evidence type="ECO:0000313" key="2">
    <source>
        <dbReference type="Proteomes" id="UP000507140"/>
    </source>
</evidence>
<protein>
    <submittedName>
        <fullName evidence="1">Uncharacterized protein</fullName>
    </submittedName>
</protein>
<dbReference type="RefSeq" id="WP_042797701.1">
    <property type="nucleotide sequence ID" value="NZ_CADIKR010000008.1"/>
</dbReference>
<comment type="caution">
    <text evidence="1">The sequence shown here is derived from an EMBL/GenBank/DDBJ whole genome shotgun (WGS) entry which is preliminary data.</text>
</comment>
<keyword evidence="2" id="KW-1185">Reference proteome</keyword>
<sequence>MTEPTQVPYRIASDNTTGAACLLVADRPGRGVPERAQLLGGILHWVAADGLIEQVGNPLPDTLAAKIEDAGELLVVPISESGMPASDFVLKFA</sequence>